<evidence type="ECO:0000313" key="2">
    <source>
        <dbReference type="Proteomes" id="UP000641646"/>
    </source>
</evidence>
<sequence length="76" mass="8927">MNQQPRIPDPQTKARTVARLRETCQMLDALNVFLDGAIAQVEAENHRNPLYLRRLERAEELLDSRKQENLEEQKVQ</sequence>
<dbReference type="AlphaFoldDB" id="A0A926VAQ6"/>
<keyword evidence="2" id="KW-1185">Reference proteome</keyword>
<dbReference type="EMBL" id="JACJPW010000005">
    <property type="protein sequence ID" value="MBD2180075.1"/>
    <property type="molecule type" value="Genomic_DNA"/>
</dbReference>
<reference evidence="1" key="1">
    <citation type="journal article" date="2015" name="ISME J.">
        <title>Draft Genome Sequence of Streptomyces incarnatus NRRL8089, which Produces the Nucleoside Antibiotic Sinefungin.</title>
        <authorList>
            <person name="Oshima K."/>
            <person name="Hattori M."/>
            <person name="Shimizu H."/>
            <person name="Fukuda K."/>
            <person name="Nemoto M."/>
            <person name="Inagaki K."/>
            <person name="Tamura T."/>
        </authorList>
    </citation>
    <scope>NUCLEOTIDE SEQUENCE</scope>
    <source>
        <strain evidence="1">FACHB-1375</strain>
    </source>
</reference>
<dbReference type="Proteomes" id="UP000641646">
    <property type="component" value="Unassembled WGS sequence"/>
</dbReference>
<protein>
    <submittedName>
        <fullName evidence="1">Uncharacterized protein</fullName>
    </submittedName>
</protein>
<gene>
    <name evidence="1" type="ORF">H6G03_02915</name>
</gene>
<organism evidence="1 2">
    <name type="scientific">Aerosakkonema funiforme FACHB-1375</name>
    <dbReference type="NCBI Taxonomy" id="2949571"/>
    <lineage>
        <taxon>Bacteria</taxon>
        <taxon>Bacillati</taxon>
        <taxon>Cyanobacteriota</taxon>
        <taxon>Cyanophyceae</taxon>
        <taxon>Oscillatoriophycideae</taxon>
        <taxon>Aerosakkonematales</taxon>
        <taxon>Aerosakkonemataceae</taxon>
        <taxon>Aerosakkonema</taxon>
    </lineage>
</organism>
<reference evidence="1" key="2">
    <citation type="submission" date="2020-08" db="EMBL/GenBank/DDBJ databases">
        <authorList>
            <person name="Chen M."/>
            <person name="Teng W."/>
            <person name="Zhao L."/>
            <person name="Hu C."/>
            <person name="Zhou Y."/>
            <person name="Han B."/>
            <person name="Song L."/>
            <person name="Shu W."/>
        </authorList>
    </citation>
    <scope>NUCLEOTIDE SEQUENCE</scope>
    <source>
        <strain evidence="1">FACHB-1375</strain>
    </source>
</reference>
<evidence type="ECO:0000313" key="1">
    <source>
        <dbReference type="EMBL" id="MBD2180075.1"/>
    </source>
</evidence>
<dbReference type="RefSeq" id="WP_190461913.1">
    <property type="nucleotide sequence ID" value="NZ_JACJPW010000005.1"/>
</dbReference>
<comment type="caution">
    <text evidence="1">The sequence shown here is derived from an EMBL/GenBank/DDBJ whole genome shotgun (WGS) entry which is preliminary data.</text>
</comment>
<name>A0A926VAQ6_9CYAN</name>
<proteinExistence type="predicted"/>
<accession>A0A926VAQ6</accession>